<keyword evidence="2" id="KW-0805">Transcription regulation</keyword>
<dbReference type="EMBL" id="DXET01000154">
    <property type="protein sequence ID" value="HIX81705.1"/>
    <property type="molecule type" value="Genomic_DNA"/>
</dbReference>
<reference evidence="6" key="1">
    <citation type="journal article" date="2021" name="PeerJ">
        <title>Extensive microbial diversity within the chicken gut microbiome revealed by metagenomics and culture.</title>
        <authorList>
            <person name="Gilroy R."/>
            <person name="Ravi A."/>
            <person name="Getino M."/>
            <person name="Pursley I."/>
            <person name="Horton D.L."/>
            <person name="Alikhan N.F."/>
            <person name="Baker D."/>
            <person name="Gharbi K."/>
            <person name="Hall N."/>
            <person name="Watson M."/>
            <person name="Adriaenssens E.M."/>
            <person name="Foster-Nyarko E."/>
            <person name="Jarju S."/>
            <person name="Secka A."/>
            <person name="Antonio M."/>
            <person name="Oren A."/>
            <person name="Chaudhuri R.R."/>
            <person name="La Ragione R."/>
            <person name="Hildebrand F."/>
            <person name="Pallen M.J."/>
        </authorList>
    </citation>
    <scope>NUCLEOTIDE SEQUENCE</scope>
    <source>
        <strain evidence="6">ChiGjej1B1-14440</strain>
    </source>
</reference>
<dbReference type="Pfam" id="PF00126">
    <property type="entry name" value="HTH_1"/>
    <property type="match status" value="1"/>
</dbReference>
<dbReference type="PANTHER" id="PTHR30419">
    <property type="entry name" value="HTH-TYPE TRANSCRIPTIONAL REGULATOR YBHD"/>
    <property type="match status" value="1"/>
</dbReference>
<dbReference type="InterPro" id="IPR000847">
    <property type="entry name" value="LysR_HTH_N"/>
</dbReference>
<evidence type="ECO:0000256" key="3">
    <source>
        <dbReference type="ARBA" id="ARBA00023125"/>
    </source>
</evidence>
<dbReference type="Pfam" id="PF03466">
    <property type="entry name" value="LysR_substrate"/>
    <property type="match status" value="1"/>
</dbReference>
<keyword evidence="4" id="KW-0804">Transcription</keyword>
<dbReference type="SUPFAM" id="SSF53850">
    <property type="entry name" value="Periplasmic binding protein-like II"/>
    <property type="match status" value="1"/>
</dbReference>
<accession>A0A9D1XLZ6</accession>
<evidence type="ECO:0000313" key="7">
    <source>
        <dbReference type="Proteomes" id="UP000886724"/>
    </source>
</evidence>
<gene>
    <name evidence="6" type="ORF">H9980_07015</name>
</gene>
<dbReference type="PANTHER" id="PTHR30419:SF28">
    <property type="entry name" value="HTH-TYPE TRANSCRIPTIONAL REGULATOR BSDA"/>
    <property type="match status" value="1"/>
</dbReference>
<feature type="domain" description="HTH lysR-type" evidence="5">
    <location>
        <begin position="1"/>
        <end position="58"/>
    </location>
</feature>
<organism evidence="6 7">
    <name type="scientific">Candidatus Erysipelatoclostridium merdavium</name>
    <dbReference type="NCBI Taxonomy" id="2838566"/>
    <lineage>
        <taxon>Bacteria</taxon>
        <taxon>Bacillati</taxon>
        <taxon>Bacillota</taxon>
        <taxon>Erysipelotrichia</taxon>
        <taxon>Erysipelotrichales</taxon>
        <taxon>Erysipelotrichales incertae sedis</taxon>
    </lineage>
</organism>
<dbReference type="InterPro" id="IPR050950">
    <property type="entry name" value="HTH-type_LysR_regulators"/>
</dbReference>
<dbReference type="GO" id="GO:0003677">
    <property type="term" value="F:DNA binding"/>
    <property type="evidence" value="ECO:0007669"/>
    <property type="project" value="UniProtKB-KW"/>
</dbReference>
<proteinExistence type="inferred from homology"/>
<evidence type="ECO:0000256" key="4">
    <source>
        <dbReference type="ARBA" id="ARBA00023163"/>
    </source>
</evidence>
<dbReference type="Gene3D" id="3.40.190.290">
    <property type="match status" value="1"/>
</dbReference>
<comment type="caution">
    <text evidence="6">The sequence shown here is derived from an EMBL/GenBank/DDBJ whole genome shotgun (WGS) entry which is preliminary data.</text>
</comment>
<dbReference type="Proteomes" id="UP000886724">
    <property type="component" value="Unassembled WGS sequence"/>
</dbReference>
<protein>
    <submittedName>
        <fullName evidence="6">LysR family transcriptional regulator</fullName>
    </submittedName>
</protein>
<dbReference type="InterPro" id="IPR036388">
    <property type="entry name" value="WH-like_DNA-bd_sf"/>
</dbReference>
<keyword evidence="3" id="KW-0238">DNA-binding</keyword>
<evidence type="ECO:0000256" key="1">
    <source>
        <dbReference type="ARBA" id="ARBA00009437"/>
    </source>
</evidence>
<comment type="similarity">
    <text evidence="1">Belongs to the LysR transcriptional regulatory family.</text>
</comment>
<dbReference type="InterPro" id="IPR005119">
    <property type="entry name" value="LysR_subst-bd"/>
</dbReference>
<dbReference type="InterPro" id="IPR036390">
    <property type="entry name" value="WH_DNA-bd_sf"/>
</dbReference>
<dbReference type="PROSITE" id="PS50931">
    <property type="entry name" value="HTH_LYSR"/>
    <property type="match status" value="1"/>
</dbReference>
<name>A0A9D1XLZ6_9FIRM</name>
<dbReference type="GO" id="GO:0003700">
    <property type="term" value="F:DNA-binding transcription factor activity"/>
    <property type="evidence" value="ECO:0007669"/>
    <property type="project" value="InterPro"/>
</dbReference>
<dbReference type="GO" id="GO:0005829">
    <property type="term" value="C:cytosol"/>
    <property type="evidence" value="ECO:0007669"/>
    <property type="project" value="TreeGrafter"/>
</dbReference>
<dbReference type="AlphaFoldDB" id="A0A9D1XLZ6"/>
<sequence>MELTQLIQFKAIAENNSISIASKKLHISQPALSTSLKKLETELEIQLFDHTKNKIILNEAGKIALKHANLILNQSEVMKEELINYKQKYLKTKIGFCDPGPMWYCAPFFSSIINEIQYENYLSNTDEIKVLLDEKYDLTISSKPLNHLEIESIPFVEERMYLSVDKSHPLAKESSISLQDTRIKKITRFYIPGYYYTKKQKPYWEELQKTINFTIYTDYFIFCQALNDPNVITTTTRLVRHYRHDGNNRVLIPIIDNQMKIMYYISYLKINKNKLTPFIDLIKNSVVNI</sequence>
<evidence type="ECO:0000259" key="5">
    <source>
        <dbReference type="PROSITE" id="PS50931"/>
    </source>
</evidence>
<reference evidence="6" key="2">
    <citation type="submission" date="2021-04" db="EMBL/GenBank/DDBJ databases">
        <authorList>
            <person name="Gilroy R."/>
        </authorList>
    </citation>
    <scope>NUCLEOTIDE SEQUENCE</scope>
    <source>
        <strain evidence="6">ChiGjej1B1-14440</strain>
    </source>
</reference>
<dbReference type="Gene3D" id="1.10.10.10">
    <property type="entry name" value="Winged helix-like DNA-binding domain superfamily/Winged helix DNA-binding domain"/>
    <property type="match status" value="1"/>
</dbReference>
<dbReference type="SUPFAM" id="SSF46785">
    <property type="entry name" value="Winged helix' DNA-binding domain"/>
    <property type="match status" value="1"/>
</dbReference>
<evidence type="ECO:0000313" key="6">
    <source>
        <dbReference type="EMBL" id="HIX81705.1"/>
    </source>
</evidence>
<dbReference type="PRINTS" id="PR00039">
    <property type="entry name" value="HTHLYSR"/>
</dbReference>
<evidence type="ECO:0000256" key="2">
    <source>
        <dbReference type="ARBA" id="ARBA00023015"/>
    </source>
</evidence>